<dbReference type="Proteomes" id="UP000828390">
    <property type="component" value="Unassembled WGS sequence"/>
</dbReference>
<evidence type="ECO:0000313" key="3">
    <source>
        <dbReference type="Proteomes" id="UP000828390"/>
    </source>
</evidence>
<protein>
    <submittedName>
        <fullName evidence="2">Uncharacterized protein</fullName>
    </submittedName>
</protein>
<reference evidence="2" key="1">
    <citation type="journal article" date="2019" name="bioRxiv">
        <title>The Genome of the Zebra Mussel, Dreissena polymorpha: A Resource for Invasive Species Research.</title>
        <authorList>
            <person name="McCartney M.A."/>
            <person name="Auch B."/>
            <person name="Kono T."/>
            <person name="Mallez S."/>
            <person name="Zhang Y."/>
            <person name="Obille A."/>
            <person name="Becker A."/>
            <person name="Abrahante J.E."/>
            <person name="Garbe J."/>
            <person name="Badalamenti J.P."/>
            <person name="Herman A."/>
            <person name="Mangelson H."/>
            <person name="Liachko I."/>
            <person name="Sullivan S."/>
            <person name="Sone E.D."/>
            <person name="Koren S."/>
            <person name="Silverstein K.A.T."/>
            <person name="Beckman K.B."/>
            <person name="Gohl D.M."/>
        </authorList>
    </citation>
    <scope>NUCLEOTIDE SEQUENCE</scope>
    <source>
        <strain evidence="2">Duluth1</strain>
        <tissue evidence="2">Whole animal</tissue>
    </source>
</reference>
<dbReference type="AlphaFoldDB" id="A0A9D4EJ38"/>
<sequence>MPDHLADAIRSLPGDNTGHSMTGKSPGTGPVTSPWHWLPVCGTGQRGPVRSVAPVTGDRSGRRSTICGTGDQSGHRSIVPNTGHWGPVTGDRSLGTGHWGPVTGS</sequence>
<feature type="region of interest" description="Disordered" evidence="1">
    <location>
        <begin position="1"/>
        <end position="105"/>
    </location>
</feature>
<organism evidence="2 3">
    <name type="scientific">Dreissena polymorpha</name>
    <name type="common">Zebra mussel</name>
    <name type="synonym">Mytilus polymorpha</name>
    <dbReference type="NCBI Taxonomy" id="45954"/>
    <lineage>
        <taxon>Eukaryota</taxon>
        <taxon>Metazoa</taxon>
        <taxon>Spiralia</taxon>
        <taxon>Lophotrochozoa</taxon>
        <taxon>Mollusca</taxon>
        <taxon>Bivalvia</taxon>
        <taxon>Autobranchia</taxon>
        <taxon>Heteroconchia</taxon>
        <taxon>Euheterodonta</taxon>
        <taxon>Imparidentia</taxon>
        <taxon>Neoheterodontei</taxon>
        <taxon>Myida</taxon>
        <taxon>Dreissenoidea</taxon>
        <taxon>Dreissenidae</taxon>
        <taxon>Dreissena</taxon>
    </lineage>
</organism>
<name>A0A9D4EJ38_DREPO</name>
<evidence type="ECO:0000256" key="1">
    <source>
        <dbReference type="SAM" id="MobiDB-lite"/>
    </source>
</evidence>
<comment type="caution">
    <text evidence="2">The sequence shown here is derived from an EMBL/GenBank/DDBJ whole genome shotgun (WGS) entry which is preliminary data.</text>
</comment>
<dbReference type="EMBL" id="JAIWYP010000008">
    <property type="protein sequence ID" value="KAH3779501.1"/>
    <property type="molecule type" value="Genomic_DNA"/>
</dbReference>
<evidence type="ECO:0000313" key="2">
    <source>
        <dbReference type="EMBL" id="KAH3779501.1"/>
    </source>
</evidence>
<gene>
    <name evidence="2" type="ORF">DPMN_157304</name>
</gene>
<reference evidence="2" key="2">
    <citation type="submission" date="2020-11" db="EMBL/GenBank/DDBJ databases">
        <authorList>
            <person name="McCartney M.A."/>
            <person name="Auch B."/>
            <person name="Kono T."/>
            <person name="Mallez S."/>
            <person name="Becker A."/>
            <person name="Gohl D.M."/>
            <person name="Silverstein K.A.T."/>
            <person name="Koren S."/>
            <person name="Bechman K.B."/>
            <person name="Herman A."/>
            <person name="Abrahante J.E."/>
            <person name="Garbe J."/>
        </authorList>
    </citation>
    <scope>NUCLEOTIDE SEQUENCE</scope>
    <source>
        <strain evidence="2">Duluth1</strain>
        <tissue evidence="2">Whole animal</tissue>
    </source>
</reference>
<keyword evidence="3" id="KW-1185">Reference proteome</keyword>
<accession>A0A9D4EJ38</accession>
<proteinExistence type="predicted"/>